<sequence length="85" mass="10104">MNNNYGSYMNKITNDVKHINPLIDEVHPEVKSYIENIEDNLEYYQSLLLQVLEGNDIGDAKELMELLTEDLHYYKERNARTRNKE</sequence>
<protein>
    <submittedName>
        <fullName evidence="1">Uncharacterized protein</fullName>
    </submittedName>
</protein>
<proteinExistence type="predicted"/>
<organism evidence="1 2">
    <name type="scientific">Cronobacter sakazakii (strain ATCC BAA-894)</name>
    <name type="common">Enterobacter sakazakii</name>
    <dbReference type="NCBI Taxonomy" id="290339"/>
    <lineage>
        <taxon>Bacteria</taxon>
        <taxon>Pseudomonadati</taxon>
        <taxon>Pseudomonadota</taxon>
        <taxon>Gammaproteobacteria</taxon>
        <taxon>Enterobacterales</taxon>
        <taxon>Enterobacteriaceae</taxon>
        <taxon>Cronobacter</taxon>
    </lineage>
</organism>
<dbReference type="Proteomes" id="UP000000260">
    <property type="component" value="Chromosome"/>
</dbReference>
<accession>A7MG03</accession>
<keyword evidence="2" id="KW-1185">Reference proteome</keyword>
<evidence type="ECO:0000313" key="2">
    <source>
        <dbReference type="Proteomes" id="UP000000260"/>
    </source>
</evidence>
<reference evidence="1 2" key="1">
    <citation type="journal article" date="2010" name="PLoS ONE">
        <title>Genome sequence of Cronobacter sakazakii BAA-894 and comparative genomic hybridization analysis with other Cronobacter species.</title>
        <authorList>
            <person name="Kucerova E."/>
            <person name="Clifton S.W."/>
            <person name="Xia X.Q."/>
            <person name="Long F."/>
            <person name="Porwollik S."/>
            <person name="Fulton L."/>
            <person name="Fronick C."/>
            <person name="Minx P."/>
            <person name="Kyung K."/>
            <person name="Warren W."/>
            <person name="Fulton R."/>
            <person name="Feng D."/>
            <person name="Wollam A."/>
            <person name="Shah N."/>
            <person name="Bhonagiri V."/>
            <person name="Nash W.E."/>
            <person name="Hallsworth-Pepin K."/>
            <person name="Wilson R.K."/>
            <person name="McClelland M."/>
            <person name="Forsythe S.J."/>
        </authorList>
    </citation>
    <scope>NUCLEOTIDE SEQUENCE [LARGE SCALE GENOMIC DNA]</scope>
    <source>
        <strain evidence="1 2">ATCC BAA-894</strain>
    </source>
</reference>
<dbReference type="HOGENOM" id="CLU_2507095_0_0_6"/>
<gene>
    <name evidence="1" type="ordered locus">ESA_02334</name>
</gene>
<name>A7MG03_CROS8</name>
<evidence type="ECO:0000313" key="1">
    <source>
        <dbReference type="EMBL" id="ABU77583.1"/>
    </source>
</evidence>
<dbReference type="EMBL" id="CP000783">
    <property type="protein sequence ID" value="ABU77583.1"/>
    <property type="molecule type" value="Genomic_DNA"/>
</dbReference>
<dbReference type="KEGG" id="esa:ESA_02334"/>
<dbReference type="AlphaFoldDB" id="A7MG03"/>